<gene>
    <name evidence="1" type="ORF">AMECASPLE_000306</name>
</gene>
<dbReference type="Proteomes" id="UP001469553">
    <property type="component" value="Unassembled WGS sequence"/>
</dbReference>
<evidence type="ECO:0000313" key="2">
    <source>
        <dbReference type="Proteomes" id="UP001469553"/>
    </source>
</evidence>
<reference evidence="1 2" key="1">
    <citation type="submission" date="2021-06" db="EMBL/GenBank/DDBJ databases">
        <authorList>
            <person name="Palmer J.M."/>
        </authorList>
    </citation>
    <scope>NUCLEOTIDE SEQUENCE [LARGE SCALE GENOMIC DNA]</scope>
    <source>
        <strain evidence="1 2">AS_MEX2019</strain>
        <tissue evidence="1">Muscle</tissue>
    </source>
</reference>
<accession>A0ABV0YL14</accession>
<comment type="caution">
    <text evidence="1">The sequence shown here is derived from an EMBL/GenBank/DDBJ whole genome shotgun (WGS) entry which is preliminary data.</text>
</comment>
<evidence type="ECO:0008006" key="3">
    <source>
        <dbReference type="Google" id="ProtNLM"/>
    </source>
</evidence>
<keyword evidence="2" id="KW-1185">Reference proteome</keyword>
<sequence>MAVLTQMVRWSVYLNSRSFLLPLVCYLQMDSNKTTDSQTGSDCITAVLVSGDFFPCLGLTTPLALFQNTWLKFILTVSSVTKQTAATAADESPMRHCVCGNNSAGSHI</sequence>
<proteinExistence type="predicted"/>
<dbReference type="EMBL" id="JAHRIP010037629">
    <property type="protein sequence ID" value="MEQ2294093.1"/>
    <property type="molecule type" value="Genomic_DNA"/>
</dbReference>
<organism evidence="1 2">
    <name type="scientific">Ameca splendens</name>
    <dbReference type="NCBI Taxonomy" id="208324"/>
    <lineage>
        <taxon>Eukaryota</taxon>
        <taxon>Metazoa</taxon>
        <taxon>Chordata</taxon>
        <taxon>Craniata</taxon>
        <taxon>Vertebrata</taxon>
        <taxon>Euteleostomi</taxon>
        <taxon>Actinopterygii</taxon>
        <taxon>Neopterygii</taxon>
        <taxon>Teleostei</taxon>
        <taxon>Neoteleostei</taxon>
        <taxon>Acanthomorphata</taxon>
        <taxon>Ovalentaria</taxon>
        <taxon>Atherinomorphae</taxon>
        <taxon>Cyprinodontiformes</taxon>
        <taxon>Goodeidae</taxon>
        <taxon>Ameca</taxon>
    </lineage>
</organism>
<protein>
    <recommendedName>
        <fullName evidence="3">Secreted protein</fullName>
    </recommendedName>
</protein>
<evidence type="ECO:0000313" key="1">
    <source>
        <dbReference type="EMBL" id="MEQ2294093.1"/>
    </source>
</evidence>
<name>A0ABV0YL14_9TELE</name>